<sequence>MRSLMESVVLRRLEGSVDSDAFRVPPQPVNITQGDVEGKAVIVSWVTQEAPRSNTVLYWRENSSKKLQAHGKSRTYSVFMRIMDGTGTRMAMP</sequence>
<dbReference type="EMBL" id="GEVM01008996">
    <property type="protein sequence ID" value="JAU96942.1"/>
    <property type="molecule type" value="Transcribed_RNA"/>
</dbReference>
<dbReference type="InterPro" id="IPR015914">
    <property type="entry name" value="PAPs_N"/>
</dbReference>
<dbReference type="GO" id="GO:0003993">
    <property type="term" value="F:acid phosphatase activity"/>
    <property type="evidence" value="ECO:0007669"/>
    <property type="project" value="InterPro"/>
</dbReference>
<dbReference type="InterPro" id="IPR008963">
    <property type="entry name" value="Purple_acid_Pase-like_N"/>
</dbReference>
<protein>
    <submittedName>
        <fullName evidence="2">Purple acid phosphatase 10</fullName>
    </submittedName>
</protein>
<gene>
    <name evidence="2" type="ORF">MP_TR6229_c1_g1_i1_g.18116</name>
</gene>
<evidence type="ECO:0000259" key="1">
    <source>
        <dbReference type="Pfam" id="PF16656"/>
    </source>
</evidence>
<reference evidence="2" key="1">
    <citation type="submission" date="2016-07" db="EMBL/GenBank/DDBJ databases">
        <title>De novo transcriptome assembly of four accessions of the metal hyperaccumulator plant Noccaea caerulescens.</title>
        <authorList>
            <person name="Blande D."/>
            <person name="Halimaa P."/>
            <person name="Tervahauta A.I."/>
            <person name="Aarts M.G."/>
            <person name="Karenlampi S.O."/>
        </authorList>
    </citation>
    <scope>NUCLEOTIDE SEQUENCE</scope>
</reference>
<feature type="domain" description="Purple acid phosphatase N-terminal" evidence="1">
    <location>
        <begin position="26"/>
        <end position="77"/>
    </location>
</feature>
<evidence type="ECO:0000313" key="2">
    <source>
        <dbReference type="EMBL" id="JAU96942.1"/>
    </source>
</evidence>
<name>A0A1J3JX32_NOCCA</name>
<dbReference type="GO" id="GO:0046872">
    <property type="term" value="F:metal ion binding"/>
    <property type="evidence" value="ECO:0007669"/>
    <property type="project" value="InterPro"/>
</dbReference>
<organism evidence="2">
    <name type="scientific">Noccaea caerulescens</name>
    <name type="common">Alpine penny-cress</name>
    <name type="synonym">Thlaspi caerulescens</name>
    <dbReference type="NCBI Taxonomy" id="107243"/>
    <lineage>
        <taxon>Eukaryota</taxon>
        <taxon>Viridiplantae</taxon>
        <taxon>Streptophyta</taxon>
        <taxon>Embryophyta</taxon>
        <taxon>Tracheophyta</taxon>
        <taxon>Spermatophyta</taxon>
        <taxon>Magnoliopsida</taxon>
        <taxon>eudicotyledons</taxon>
        <taxon>Gunneridae</taxon>
        <taxon>Pentapetalae</taxon>
        <taxon>rosids</taxon>
        <taxon>malvids</taxon>
        <taxon>Brassicales</taxon>
        <taxon>Brassicaceae</taxon>
        <taxon>Coluteocarpeae</taxon>
        <taxon>Noccaea</taxon>
    </lineage>
</organism>
<dbReference type="SUPFAM" id="SSF49363">
    <property type="entry name" value="Purple acid phosphatase, N-terminal domain"/>
    <property type="match status" value="1"/>
</dbReference>
<accession>A0A1J3JX32</accession>
<proteinExistence type="predicted"/>
<dbReference type="Pfam" id="PF16656">
    <property type="entry name" value="Pur_ac_phosph_N"/>
    <property type="match status" value="1"/>
</dbReference>
<dbReference type="AlphaFoldDB" id="A0A1J3JX32"/>
<dbReference type="Gene3D" id="2.60.40.380">
    <property type="entry name" value="Purple acid phosphatase-like, N-terminal"/>
    <property type="match status" value="1"/>
</dbReference>